<feature type="signal peptide" evidence="1">
    <location>
        <begin position="1"/>
        <end position="21"/>
    </location>
</feature>
<dbReference type="Gene3D" id="1.50.10.100">
    <property type="entry name" value="Chondroitin AC/alginate lyase"/>
    <property type="match status" value="1"/>
</dbReference>
<dbReference type="InterPro" id="IPR008929">
    <property type="entry name" value="Chondroitin_lyas"/>
</dbReference>
<accession>A0ABY6CT96</accession>
<feature type="chain" id="PRO_5046093749" evidence="1">
    <location>
        <begin position="22"/>
        <end position="647"/>
    </location>
</feature>
<dbReference type="Gene3D" id="2.70.98.70">
    <property type="match status" value="1"/>
</dbReference>
<dbReference type="PANTHER" id="PTHR38045:SF1">
    <property type="entry name" value="HEPARINASE II_III-LIKE PROTEIN"/>
    <property type="match status" value="1"/>
</dbReference>
<evidence type="ECO:0000313" key="2">
    <source>
        <dbReference type="EMBL" id="UXP32608.1"/>
    </source>
</evidence>
<reference evidence="2" key="1">
    <citation type="submission" date="2022-09" db="EMBL/GenBank/DDBJ databases">
        <title>Comparative genomics and taxonomic characterization of three novel marine species of genus Reichenbachiella exhibiting antioxidant and polysaccharide degradation activities.</title>
        <authorList>
            <person name="Muhammad N."/>
            <person name="Lee Y.-J."/>
            <person name="Ko J."/>
            <person name="Kim S.-G."/>
        </authorList>
    </citation>
    <scope>NUCLEOTIDE SEQUENCE</scope>
    <source>
        <strain evidence="2">BKB1-1</strain>
    </source>
</reference>
<dbReference type="SUPFAM" id="SSF48230">
    <property type="entry name" value="Chondroitin AC/alginate lyase"/>
    <property type="match status" value="1"/>
</dbReference>
<keyword evidence="3" id="KW-1185">Reference proteome</keyword>
<dbReference type="EMBL" id="CP106679">
    <property type="protein sequence ID" value="UXP32608.1"/>
    <property type="molecule type" value="Genomic_DNA"/>
</dbReference>
<dbReference type="RefSeq" id="WP_262310043.1">
    <property type="nucleotide sequence ID" value="NZ_CP106679.1"/>
</dbReference>
<name>A0ABY6CT96_9BACT</name>
<dbReference type="Proteomes" id="UP001065174">
    <property type="component" value="Chromosome"/>
</dbReference>
<evidence type="ECO:0000313" key="3">
    <source>
        <dbReference type="Proteomes" id="UP001065174"/>
    </source>
</evidence>
<dbReference type="PANTHER" id="PTHR38045">
    <property type="entry name" value="CHROMOSOME 1, WHOLE GENOME SHOTGUN SEQUENCE"/>
    <property type="match status" value="1"/>
</dbReference>
<keyword evidence="1" id="KW-0732">Signal</keyword>
<protein>
    <submittedName>
        <fullName evidence="2">Heparinase II/III family protein</fullName>
    </submittedName>
</protein>
<organism evidence="2 3">
    <name type="scientific">Reichenbachiella agarivorans</name>
    <dbReference type="NCBI Taxonomy" id="2979464"/>
    <lineage>
        <taxon>Bacteria</taxon>
        <taxon>Pseudomonadati</taxon>
        <taxon>Bacteroidota</taxon>
        <taxon>Cytophagia</taxon>
        <taxon>Cytophagales</taxon>
        <taxon>Reichenbachiellaceae</taxon>
        <taxon>Reichenbachiella</taxon>
    </lineage>
</organism>
<evidence type="ECO:0000256" key="1">
    <source>
        <dbReference type="SAM" id="SignalP"/>
    </source>
</evidence>
<proteinExistence type="predicted"/>
<sequence length="647" mass="72433">MTSIKVLVAYLFVLFASQVVAQSSGNESNKLKIADYLALTKGENIYPSEAQLSMLRPLIPDGNYRPSPPISDRGYWDERAASQSGREYLEHTETLLDRAPEVPIADSIYRRANLEGNRGIYKPRYYRTMDRLEHYVIAECMENKGRFVPQIEVYSRAIMDMKSWLHPNHDDKENSVLEGKRVSIDLGARKFGQVLAMSESLLQDRLSDTLRAEIAGQLQWRIIDSYLSSCREENPASNTWIRSTSNWNSVCTSGTIFTTIVMSQNKEERTAAIGAALNSMRYYMSGFGEDGYCSEGTGYWNYGFGHYLYLAQILYDYTDGKIDLFIFDNREKLQRVANFPANFEIQNGLYPRYSDGVLRVSSDNDNFAYYMAAKQYGAAMPKTFVPDEAVQLLIQWNDSVSYISGDQTARPQESVTYFDDYGVVISRGQQTIPFSVSIKAGHNAENHNHSDVGSYVIVLGENMIAGDIGAPSYIAGAFSPDNPARSSWGHPVPRVNGQLQINGREAAGKIIESSFAEKADLVVMDLSAAYDVSSLQSLTRSMKNERKGNGTITIADEFSATEAIAFGTAIMVDVPYEIMDDDRVILQLAQQKVEVIIKAKGGKLKISDEIVPVEHLRSGKRAYRIGIDFVSPIKKGKLIMQYHPVTE</sequence>
<gene>
    <name evidence="2" type="ORF">N6H18_01315</name>
</gene>